<evidence type="ECO:0000256" key="4">
    <source>
        <dbReference type="PROSITE-ProRule" id="PRU00339"/>
    </source>
</evidence>
<dbReference type="STRING" id="157072.A0A024TQK4"/>
<keyword evidence="3 4" id="KW-0802">TPR repeat</keyword>
<dbReference type="AlphaFoldDB" id="A0A024TQK4"/>
<dbReference type="SUPFAM" id="SSF48452">
    <property type="entry name" value="TPR-like"/>
    <property type="match status" value="1"/>
</dbReference>
<dbReference type="GO" id="GO:0051879">
    <property type="term" value="F:Hsp90 protein binding"/>
    <property type="evidence" value="ECO:0007669"/>
    <property type="project" value="TreeGrafter"/>
</dbReference>
<evidence type="ECO:0000256" key="1">
    <source>
        <dbReference type="ARBA" id="ARBA00006817"/>
    </source>
</evidence>
<comment type="similarity">
    <text evidence="1">Belongs to the AHA1 family.</text>
</comment>
<evidence type="ECO:0000256" key="5">
    <source>
        <dbReference type="SAM" id="MobiDB-lite"/>
    </source>
</evidence>
<protein>
    <recommendedName>
        <fullName evidence="6">Activator of Hsp90 ATPase AHSA1-like N-terminal domain-containing protein</fullName>
    </recommendedName>
</protein>
<reference evidence="7" key="1">
    <citation type="submission" date="2013-12" db="EMBL/GenBank/DDBJ databases">
        <title>The Genome Sequence of Aphanomyces invadans NJM9701.</title>
        <authorList>
            <consortium name="The Broad Institute Genomics Platform"/>
            <person name="Russ C."/>
            <person name="Tyler B."/>
            <person name="van West P."/>
            <person name="Dieguez-Uribeondo J."/>
            <person name="Young S.K."/>
            <person name="Zeng Q."/>
            <person name="Gargeya S."/>
            <person name="Fitzgerald M."/>
            <person name="Abouelleil A."/>
            <person name="Alvarado L."/>
            <person name="Chapman S.B."/>
            <person name="Gainer-Dewar J."/>
            <person name="Goldberg J."/>
            <person name="Griggs A."/>
            <person name="Gujja S."/>
            <person name="Hansen M."/>
            <person name="Howarth C."/>
            <person name="Imamovic A."/>
            <person name="Ireland A."/>
            <person name="Larimer J."/>
            <person name="McCowan C."/>
            <person name="Murphy C."/>
            <person name="Pearson M."/>
            <person name="Poon T.W."/>
            <person name="Priest M."/>
            <person name="Roberts A."/>
            <person name="Saif S."/>
            <person name="Shea T."/>
            <person name="Sykes S."/>
            <person name="Wortman J."/>
            <person name="Nusbaum C."/>
            <person name="Birren B."/>
        </authorList>
    </citation>
    <scope>NUCLEOTIDE SEQUENCE [LARGE SCALE GENOMIC DNA]</scope>
    <source>
        <strain evidence="7">NJM9701</strain>
    </source>
</reference>
<feature type="region of interest" description="Disordered" evidence="5">
    <location>
        <begin position="161"/>
        <end position="205"/>
    </location>
</feature>
<dbReference type="InterPro" id="IPR019734">
    <property type="entry name" value="TPR_rpt"/>
</dbReference>
<dbReference type="SUPFAM" id="SSF103111">
    <property type="entry name" value="Activator of Hsp90 ATPase, Aha1"/>
    <property type="match status" value="1"/>
</dbReference>
<feature type="region of interest" description="Disordered" evidence="5">
    <location>
        <begin position="1"/>
        <end position="25"/>
    </location>
</feature>
<sequence>MNNPRHNRIDTRGNMFGSRGMSRHSDVLDCPVPTEPKELSALVEELKRRGNQAFSKGVMEEAEVLYARGIDVAQTDIHILYSNRSATRLKMGKKELALEDAEAAVAALPTFAKGYFRQGQALIAMKQYQRAIDALTRADSLESGNSSVAKALAEAKDLQAKHVSNEPIERPVSPKKRTVYNTPSFPTSSSSSSRSPKAKSAHVVVEDGEEDLKGVRGYKKLADGRVTTFFNNELTAEDKALIGSIAPKKIDDVQAVQIKNVEGGSAWNQGNSFEEKDLSAFARDRVTQLVIDVPPQPMTLEGAAGLLSVNEVKDMAGDASIAVVRGAKRYIFDLNFSVEVTWAPTAAGSVPPLKATLKFLDMSSDSGGDYDVEVVVPDRYSHPKGKVLHQALTAKSTLSFQRVLFDRLNVFVSEFHAN</sequence>
<dbReference type="SMART" id="SM00028">
    <property type="entry name" value="TPR"/>
    <property type="match status" value="3"/>
</dbReference>
<keyword evidence="2" id="KW-0677">Repeat</keyword>
<evidence type="ECO:0000313" key="7">
    <source>
        <dbReference type="EMBL" id="ETV95647.1"/>
    </source>
</evidence>
<evidence type="ECO:0000256" key="3">
    <source>
        <dbReference type="ARBA" id="ARBA00022803"/>
    </source>
</evidence>
<dbReference type="PANTHER" id="PTHR22904:SF523">
    <property type="entry name" value="STRESS-INDUCED-PHOSPHOPROTEIN 1"/>
    <property type="match status" value="1"/>
</dbReference>
<dbReference type="VEuPathDB" id="FungiDB:H310_11068"/>
<dbReference type="GeneID" id="20088118"/>
<dbReference type="PROSITE" id="PS50005">
    <property type="entry name" value="TPR"/>
    <property type="match status" value="1"/>
</dbReference>
<evidence type="ECO:0000259" key="6">
    <source>
        <dbReference type="Pfam" id="PF09229"/>
    </source>
</evidence>
<feature type="compositionally biased region" description="Low complexity" evidence="5">
    <location>
        <begin position="182"/>
        <end position="195"/>
    </location>
</feature>
<dbReference type="InterPro" id="IPR011990">
    <property type="entry name" value="TPR-like_helical_dom_sf"/>
</dbReference>
<dbReference type="GO" id="GO:0001671">
    <property type="term" value="F:ATPase activator activity"/>
    <property type="evidence" value="ECO:0007669"/>
    <property type="project" value="InterPro"/>
</dbReference>
<dbReference type="RefSeq" id="XP_008875840.1">
    <property type="nucleotide sequence ID" value="XM_008877618.1"/>
</dbReference>
<name>A0A024TQK4_9STRA</name>
<gene>
    <name evidence="7" type="ORF">H310_11068</name>
</gene>
<dbReference type="Gene3D" id="3.15.10.20">
    <property type="entry name" value="Activator of Hsp90 ATPase Aha1, N-terminal domain"/>
    <property type="match status" value="1"/>
</dbReference>
<dbReference type="InterPro" id="IPR036338">
    <property type="entry name" value="Aha1"/>
</dbReference>
<dbReference type="PANTHER" id="PTHR22904">
    <property type="entry name" value="TPR REPEAT CONTAINING PROTEIN"/>
    <property type="match status" value="1"/>
</dbReference>
<dbReference type="Gene3D" id="1.25.40.10">
    <property type="entry name" value="Tetratricopeptide repeat domain"/>
    <property type="match status" value="1"/>
</dbReference>
<feature type="repeat" description="TPR" evidence="4">
    <location>
        <begin position="112"/>
        <end position="145"/>
    </location>
</feature>
<accession>A0A024TQK4</accession>
<dbReference type="InterPro" id="IPR015310">
    <property type="entry name" value="AHSA1-like_N"/>
</dbReference>
<proteinExistence type="inferred from homology"/>
<organism evidence="7">
    <name type="scientific">Aphanomyces invadans</name>
    <dbReference type="NCBI Taxonomy" id="157072"/>
    <lineage>
        <taxon>Eukaryota</taxon>
        <taxon>Sar</taxon>
        <taxon>Stramenopiles</taxon>
        <taxon>Oomycota</taxon>
        <taxon>Saprolegniomycetes</taxon>
        <taxon>Saprolegniales</taxon>
        <taxon>Verrucalvaceae</taxon>
        <taxon>Aphanomyces</taxon>
    </lineage>
</organism>
<evidence type="ECO:0000256" key="2">
    <source>
        <dbReference type="ARBA" id="ARBA00022737"/>
    </source>
</evidence>
<feature type="domain" description="Activator of Hsp90 ATPase AHSA1-like N-terminal" evidence="6">
    <location>
        <begin position="275"/>
        <end position="394"/>
    </location>
</feature>
<dbReference type="GO" id="GO:0051087">
    <property type="term" value="F:protein-folding chaperone binding"/>
    <property type="evidence" value="ECO:0007669"/>
    <property type="project" value="InterPro"/>
</dbReference>
<dbReference type="eggNOG" id="KOG0548">
    <property type="taxonomic scope" value="Eukaryota"/>
</dbReference>
<dbReference type="EMBL" id="KI913980">
    <property type="protein sequence ID" value="ETV95647.1"/>
    <property type="molecule type" value="Genomic_DNA"/>
</dbReference>
<dbReference type="Pfam" id="PF09229">
    <property type="entry name" value="Aha1_N"/>
    <property type="match status" value="1"/>
</dbReference>